<feature type="transmembrane region" description="Helical" evidence="6">
    <location>
        <begin position="204"/>
        <end position="222"/>
    </location>
</feature>
<keyword evidence="3 6" id="KW-0812">Transmembrane</keyword>
<dbReference type="InterPro" id="IPR000537">
    <property type="entry name" value="UbiA_prenyltransferase"/>
</dbReference>
<evidence type="ECO:0000313" key="7">
    <source>
        <dbReference type="EMBL" id="PKQ44618.1"/>
    </source>
</evidence>
<evidence type="ECO:0000256" key="5">
    <source>
        <dbReference type="ARBA" id="ARBA00023136"/>
    </source>
</evidence>
<protein>
    <submittedName>
        <fullName evidence="7">Ubiquinone biosynthesis protein UbiA</fullName>
    </submittedName>
</protein>
<dbReference type="CDD" id="cd13964">
    <property type="entry name" value="PT_UbiA_1"/>
    <property type="match status" value="1"/>
</dbReference>
<feature type="transmembrane region" description="Helical" evidence="6">
    <location>
        <begin position="228"/>
        <end position="250"/>
    </location>
</feature>
<feature type="transmembrane region" description="Helical" evidence="6">
    <location>
        <begin position="52"/>
        <end position="73"/>
    </location>
</feature>
<evidence type="ECO:0000256" key="4">
    <source>
        <dbReference type="ARBA" id="ARBA00022989"/>
    </source>
</evidence>
<sequence>MGIKSSKKTSVLKGCLVLMRPPNLPTAAADIITGAAIAGFFATGWVEIPQEIIVDFILLTLASVFLYAGGVVLNDVFDLKIDTEERPERPIPSGVVSLKTAAFLGGSLLFFGIILSFASNLYAGFVALCLAVSILLYDSKAKHHVFFGPLAMGFCRGLNLLLGMCILGLPPFSKWIYIMIPIIYIFGVTLISRGEVHGNNKKNIIFSAILYSLVIFFILFYNSTDIDVLLQVVPFLLLFGLAIFIPLVKAYKINSPSNIKKAVKAGVLSLVVMDAAIAASVSNWWVGIIILLLLPLSLFLSKRFLVT</sequence>
<evidence type="ECO:0000256" key="2">
    <source>
        <dbReference type="ARBA" id="ARBA00022475"/>
    </source>
</evidence>
<dbReference type="AlphaFoldDB" id="A0A2N3HIH4"/>
<dbReference type="Pfam" id="PF01040">
    <property type="entry name" value="UbiA"/>
    <property type="match status" value="1"/>
</dbReference>
<dbReference type="InterPro" id="IPR044878">
    <property type="entry name" value="UbiA_sf"/>
</dbReference>
<dbReference type="InterPro" id="IPR050475">
    <property type="entry name" value="Prenyltransferase_related"/>
</dbReference>
<dbReference type="EMBL" id="PJEO01000045">
    <property type="protein sequence ID" value="PKQ44618.1"/>
    <property type="molecule type" value="Genomic_DNA"/>
</dbReference>
<gene>
    <name evidence="7" type="ORF">CSW08_12345</name>
</gene>
<dbReference type="NCBIfam" id="NF035940">
    <property type="entry name" value="prenyl_rel_EboC"/>
    <property type="match status" value="1"/>
</dbReference>
<evidence type="ECO:0000256" key="1">
    <source>
        <dbReference type="ARBA" id="ARBA00004141"/>
    </source>
</evidence>
<dbReference type="PANTHER" id="PTHR42723">
    <property type="entry name" value="CHLOROPHYLL SYNTHASE"/>
    <property type="match status" value="1"/>
</dbReference>
<keyword evidence="4 6" id="KW-1133">Transmembrane helix</keyword>
<dbReference type="OrthoDB" id="2908954at2"/>
<name>A0A2N3HIH4_9FLAO</name>
<evidence type="ECO:0000313" key="8">
    <source>
        <dbReference type="Proteomes" id="UP000233435"/>
    </source>
</evidence>
<dbReference type="GO" id="GO:0016020">
    <property type="term" value="C:membrane"/>
    <property type="evidence" value="ECO:0007669"/>
    <property type="project" value="UniProtKB-SubCell"/>
</dbReference>
<keyword evidence="5 6" id="KW-0472">Membrane</keyword>
<comment type="caution">
    <text evidence="7">The sequence shown here is derived from an EMBL/GenBank/DDBJ whole genome shotgun (WGS) entry which is preliminary data.</text>
</comment>
<dbReference type="RefSeq" id="WP_106660189.1">
    <property type="nucleotide sequence ID" value="NZ_PJEO01000045.1"/>
</dbReference>
<feature type="transmembrane region" description="Helical" evidence="6">
    <location>
        <begin position="27"/>
        <end position="46"/>
    </location>
</feature>
<accession>A0A2N3HIH4</accession>
<evidence type="ECO:0000256" key="6">
    <source>
        <dbReference type="SAM" id="Phobius"/>
    </source>
</evidence>
<dbReference type="GO" id="GO:0016765">
    <property type="term" value="F:transferase activity, transferring alkyl or aryl (other than methyl) groups"/>
    <property type="evidence" value="ECO:0007669"/>
    <property type="project" value="InterPro"/>
</dbReference>
<keyword evidence="8" id="KW-1185">Reference proteome</keyword>
<feature type="transmembrane region" description="Helical" evidence="6">
    <location>
        <begin position="284"/>
        <end position="301"/>
    </location>
</feature>
<organism evidence="7 8">
    <name type="scientific">Confluentibacter flavum</name>
    <dbReference type="NCBI Taxonomy" id="1909700"/>
    <lineage>
        <taxon>Bacteria</taxon>
        <taxon>Pseudomonadati</taxon>
        <taxon>Bacteroidota</taxon>
        <taxon>Flavobacteriia</taxon>
        <taxon>Flavobacteriales</taxon>
        <taxon>Flavobacteriaceae</taxon>
        <taxon>Confluentibacter</taxon>
    </lineage>
</organism>
<feature type="transmembrane region" description="Helical" evidence="6">
    <location>
        <begin position="121"/>
        <end position="138"/>
    </location>
</feature>
<feature type="transmembrane region" description="Helical" evidence="6">
    <location>
        <begin position="262"/>
        <end position="278"/>
    </location>
</feature>
<proteinExistence type="predicted"/>
<feature type="transmembrane region" description="Helical" evidence="6">
    <location>
        <begin position="94"/>
        <end position="115"/>
    </location>
</feature>
<feature type="transmembrane region" description="Helical" evidence="6">
    <location>
        <begin position="175"/>
        <end position="192"/>
    </location>
</feature>
<dbReference type="PANTHER" id="PTHR42723:SF1">
    <property type="entry name" value="CHLOROPHYLL SYNTHASE, CHLOROPLASTIC"/>
    <property type="match status" value="1"/>
</dbReference>
<feature type="transmembrane region" description="Helical" evidence="6">
    <location>
        <begin position="145"/>
        <end position="169"/>
    </location>
</feature>
<evidence type="ECO:0000256" key="3">
    <source>
        <dbReference type="ARBA" id="ARBA00022692"/>
    </source>
</evidence>
<keyword evidence="2" id="KW-1003">Cell membrane</keyword>
<reference evidence="7 8" key="1">
    <citation type="submission" date="2017-12" db="EMBL/GenBank/DDBJ databases">
        <title>Confluentibacter flavum sp. nov., isolated from the saline lake.</title>
        <authorList>
            <person name="Yu L."/>
        </authorList>
    </citation>
    <scope>NUCLEOTIDE SEQUENCE [LARGE SCALE GENOMIC DNA]</scope>
    <source>
        <strain evidence="7 8">3B</strain>
    </source>
</reference>
<keyword evidence="7" id="KW-0830">Ubiquinone</keyword>
<dbReference type="Gene3D" id="1.10.357.140">
    <property type="entry name" value="UbiA prenyltransferase"/>
    <property type="match status" value="1"/>
</dbReference>
<comment type="subcellular location">
    <subcellularLocation>
        <location evidence="1">Membrane</location>
        <topology evidence="1">Multi-pass membrane protein</topology>
    </subcellularLocation>
</comment>
<dbReference type="Proteomes" id="UP000233435">
    <property type="component" value="Unassembled WGS sequence"/>
</dbReference>